<dbReference type="GO" id="GO:0000160">
    <property type="term" value="P:phosphorelay signal transduction system"/>
    <property type="evidence" value="ECO:0007669"/>
    <property type="project" value="InterPro"/>
</dbReference>
<dbReference type="Pfam" id="PF00072">
    <property type="entry name" value="Response_reg"/>
    <property type="match status" value="1"/>
</dbReference>
<dbReference type="InterPro" id="IPR050595">
    <property type="entry name" value="Bact_response_regulator"/>
</dbReference>
<sequence>MPKDIKVMVVEDQPILAMELELMLTDYDCEVVGLAMDQSSALMLAGRHEPDLAFVDVNLLDGLTGPQVAHELVEHHGVAVVFMTANPEQIPEGFAGALGVVCKPFDESTLRDVVDFACRFRLSGDISCPPRRLKLAPWLRTPPSSIAPH</sequence>
<proteinExistence type="predicted"/>
<feature type="domain" description="Response regulatory" evidence="3">
    <location>
        <begin position="6"/>
        <end position="118"/>
    </location>
</feature>
<dbReference type="InterPro" id="IPR001789">
    <property type="entry name" value="Sig_transdc_resp-reg_receiver"/>
</dbReference>
<protein>
    <submittedName>
        <fullName evidence="4">CheY-like chemotaxis protein</fullName>
    </submittedName>
</protein>
<keyword evidence="1 2" id="KW-0597">Phosphoprotein</keyword>
<dbReference type="RefSeq" id="WP_123286532.1">
    <property type="nucleotide sequence ID" value="NZ_JACIJB010000001.1"/>
</dbReference>
<keyword evidence="5" id="KW-1185">Reference proteome</keyword>
<dbReference type="SUPFAM" id="SSF52172">
    <property type="entry name" value="CheY-like"/>
    <property type="match status" value="1"/>
</dbReference>
<reference evidence="4 5" key="1">
    <citation type="submission" date="2020-08" db="EMBL/GenBank/DDBJ databases">
        <title>Genomic Encyclopedia of Type Strains, Phase IV (KMG-IV): sequencing the most valuable type-strain genomes for metagenomic binning, comparative biology and taxonomic classification.</title>
        <authorList>
            <person name="Goeker M."/>
        </authorList>
    </citation>
    <scope>NUCLEOTIDE SEQUENCE [LARGE SCALE GENOMIC DNA]</scope>
    <source>
        <strain evidence="4 5">DSM 24448</strain>
    </source>
</reference>
<dbReference type="OrthoDB" id="7060229at2"/>
<feature type="modified residue" description="4-aspartylphosphate" evidence="2">
    <location>
        <position position="56"/>
    </location>
</feature>
<accession>A0A7W9A172</accession>
<name>A0A7W9A172_9CAUL</name>
<evidence type="ECO:0000256" key="1">
    <source>
        <dbReference type="ARBA" id="ARBA00022553"/>
    </source>
</evidence>
<gene>
    <name evidence="4" type="ORF">FHS65_000256</name>
</gene>
<dbReference type="PANTHER" id="PTHR44591">
    <property type="entry name" value="STRESS RESPONSE REGULATOR PROTEIN 1"/>
    <property type="match status" value="1"/>
</dbReference>
<dbReference type="Proteomes" id="UP000548978">
    <property type="component" value="Unassembled WGS sequence"/>
</dbReference>
<dbReference type="PANTHER" id="PTHR44591:SF3">
    <property type="entry name" value="RESPONSE REGULATORY DOMAIN-CONTAINING PROTEIN"/>
    <property type="match status" value="1"/>
</dbReference>
<evidence type="ECO:0000313" key="4">
    <source>
        <dbReference type="EMBL" id="MBB5659538.1"/>
    </source>
</evidence>
<dbReference type="Gene3D" id="3.40.50.2300">
    <property type="match status" value="1"/>
</dbReference>
<dbReference type="InterPro" id="IPR011006">
    <property type="entry name" value="CheY-like_superfamily"/>
</dbReference>
<dbReference type="PROSITE" id="PS50110">
    <property type="entry name" value="RESPONSE_REGULATORY"/>
    <property type="match status" value="1"/>
</dbReference>
<dbReference type="SMART" id="SM00448">
    <property type="entry name" value="REC"/>
    <property type="match status" value="1"/>
</dbReference>
<evidence type="ECO:0000256" key="2">
    <source>
        <dbReference type="PROSITE-ProRule" id="PRU00169"/>
    </source>
</evidence>
<organism evidence="4 5">
    <name type="scientific">Brevundimonas halotolerans</name>
    <dbReference type="NCBI Taxonomy" id="69670"/>
    <lineage>
        <taxon>Bacteria</taxon>
        <taxon>Pseudomonadati</taxon>
        <taxon>Pseudomonadota</taxon>
        <taxon>Alphaproteobacteria</taxon>
        <taxon>Caulobacterales</taxon>
        <taxon>Caulobacteraceae</taxon>
        <taxon>Brevundimonas</taxon>
    </lineage>
</organism>
<comment type="caution">
    <text evidence="4">The sequence shown here is derived from an EMBL/GenBank/DDBJ whole genome shotgun (WGS) entry which is preliminary data.</text>
</comment>
<evidence type="ECO:0000259" key="3">
    <source>
        <dbReference type="PROSITE" id="PS50110"/>
    </source>
</evidence>
<dbReference type="EMBL" id="JACIJB010000001">
    <property type="protein sequence ID" value="MBB5659538.1"/>
    <property type="molecule type" value="Genomic_DNA"/>
</dbReference>
<dbReference type="AlphaFoldDB" id="A0A7W9A172"/>
<evidence type="ECO:0000313" key="5">
    <source>
        <dbReference type="Proteomes" id="UP000548978"/>
    </source>
</evidence>